<dbReference type="Pfam" id="PF20154">
    <property type="entry name" value="LNT_N"/>
    <property type="match status" value="1"/>
</dbReference>
<dbReference type="EMBL" id="CP155447">
    <property type="protein sequence ID" value="XBH00757.1"/>
    <property type="molecule type" value="Genomic_DNA"/>
</dbReference>
<feature type="transmembrane region" description="Helical" evidence="9">
    <location>
        <begin position="169"/>
        <end position="192"/>
    </location>
</feature>
<evidence type="ECO:0000256" key="7">
    <source>
        <dbReference type="ARBA" id="ARBA00023136"/>
    </source>
</evidence>
<dbReference type="GO" id="GO:0042158">
    <property type="term" value="P:lipoprotein biosynthetic process"/>
    <property type="evidence" value="ECO:0007669"/>
    <property type="project" value="UniProtKB-UniRule"/>
</dbReference>
<dbReference type="EC" id="2.3.1.269" evidence="9"/>
<name>A0AAU7C5V8_9BACT</name>
<reference evidence="11" key="1">
    <citation type="submission" date="2024-05" db="EMBL/GenBank/DDBJ databases">
        <title>Planctomycetes of the genus Singulisphaera possess chitinolytic capabilities.</title>
        <authorList>
            <person name="Ivanova A."/>
        </authorList>
    </citation>
    <scope>NUCLEOTIDE SEQUENCE</scope>
    <source>
        <strain evidence="11">Ch08T</strain>
    </source>
</reference>
<evidence type="ECO:0000256" key="2">
    <source>
        <dbReference type="ARBA" id="ARBA00010065"/>
    </source>
</evidence>
<feature type="transmembrane region" description="Helical" evidence="9">
    <location>
        <begin position="213"/>
        <end position="233"/>
    </location>
</feature>
<keyword evidence="3 9" id="KW-1003">Cell membrane</keyword>
<dbReference type="Gene3D" id="3.60.110.10">
    <property type="entry name" value="Carbon-nitrogen hydrolase"/>
    <property type="match status" value="1"/>
</dbReference>
<dbReference type="InterPro" id="IPR036526">
    <property type="entry name" value="C-N_Hydrolase_sf"/>
</dbReference>
<dbReference type="PANTHER" id="PTHR38686:SF1">
    <property type="entry name" value="APOLIPOPROTEIN N-ACYLTRANSFERASE"/>
    <property type="match status" value="1"/>
</dbReference>
<dbReference type="AlphaFoldDB" id="A0AAU7C5V8"/>
<dbReference type="Pfam" id="PF00795">
    <property type="entry name" value="CN_hydrolase"/>
    <property type="match status" value="1"/>
</dbReference>
<dbReference type="InterPro" id="IPR045378">
    <property type="entry name" value="LNT_N"/>
</dbReference>
<dbReference type="SUPFAM" id="SSF56317">
    <property type="entry name" value="Carbon-nitrogen hydrolase"/>
    <property type="match status" value="1"/>
</dbReference>
<comment type="subcellular location">
    <subcellularLocation>
        <location evidence="1 9">Cell membrane</location>
        <topology evidence="1 9">Multi-pass membrane protein</topology>
    </subcellularLocation>
</comment>
<dbReference type="RefSeq" id="WP_406693428.1">
    <property type="nucleotide sequence ID" value="NZ_CP155447.1"/>
</dbReference>
<feature type="transmembrane region" description="Helical" evidence="9">
    <location>
        <begin position="127"/>
        <end position="149"/>
    </location>
</feature>
<evidence type="ECO:0000256" key="3">
    <source>
        <dbReference type="ARBA" id="ARBA00022475"/>
    </source>
</evidence>
<feature type="transmembrane region" description="Helical" evidence="9">
    <location>
        <begin position="29"/>
        <end position="62"/>
    </location>
</feature>
<evidence type="ECO:0000259" key="10">
    <source>
        <dbReference type="PROSITE" id="PS50263"/>
    </source>
</evidence>
<dbReference type="GO" id="GO:0016410">
    <property type="term" value="F:N-acyltransferase activity"/>
    <property type="evidence" value="ECO:0007669"/>
    <property type="project" value="UniProtKB-UniRule"/>
</dbReference>
<proteinExistence type="inferred from homology"/>
<sequence>MLTTEATAAANPKTVDSLTPSSSYDRHPVVLAFFSAMLLWFSFLPTDWSWLAWGALVPLLLLIKSQRSRRSIYFGAWTGGMLFWVLSIQWVRLTDSDAWLAWLVMALALSVWWPGFLLLARLSVLRLGIPLMVAVPLIWVGLEFVRAHILTGFPWYYLAHSQHRVLPLIQIADTTGALGVSILIALVNAWLVDLRTLPLLQSTPRGDRLARPQLVRASIVLGLLAVTAGYGTFRITTARFQDGPRLALLQSNLEQSRKAPSNHEQILLTYKSLVERALRENKRLDLIVWPETSYPLPFVVRDPQLSDSDYERQARAIDPKNGREVWNYWEQESTFQLHNWTDQVRVPMLVGSTLYDFHASGFSKVNAAILFEPGVKAIQRYAKIHLVPFGEYVPLIDLFPWLTVLTPYRNGTIPLLTFGTKPAWFQLGRYRFATAICFEDTIPHLVRRFFQGQGTRLPDVVLNISNDGWFRGSSEHDIHLAISVFRAIENRVPLARAVNTGVSALIDGNGRVIAALPKVTEEVLSVTVPLDDRVALYSEWGDWLGIGCLALTLGLIPAWLLQTVRSRRSV</sequence>
<comment type="catalytic activity">
    <reaction evidence="9">
        <text>N-terminal S-1,2-diacyl-sn-glyceryl-L-cysteinyl-[lipoprotein] + a glycerophospholipid = N-acyl-S-1,2-diacyl-sn-glyceryl-L-cysteinyl-[lipoprotein] + a 2-acyl-sn-glycero-3-phospholipid + H(+)</text>
        <dbReference type="Rhea" id="RHEA:48228"/>
        <dbReference type="Rhea" id="RHEA-COMP:14681"/>
        <dbReference type="Rhea" id="RHEA-COMP:14684"/>
        <dbReference type="ChEBI" id="CHEBI:15378"/>
        <dbReference type="ChEBI" id="CHEBI:136912"/>
        <dbReference type="ChEBI" id="CHEBI:140656"/>
        <dbReference type="ChEBI" id="CHEBI:140657"/>
        <dbReference type="ChEBI" id="CHEBI:140660"/>
        <dbReference type="EC" id="2.3.1.269"/>
    </reaction>
</comment>
<evidence type="ECO:0000256" key="4">
    <source>
        <dbReference type="ARBA" id="ARBA00022679"/>
    </source>
</evidence>
<evidence type="ECO:0000256" key="5">
    <source>
        <dbReference type="ARBA" id="ARBA00022692"/>
    </source>
</evidence>
<dbReference type="CDD" id="cd07571">
    <property type="entry name" value="ALP_N-acyl_transferase"/>
    <property type="match status" value="1"/>
</dbReference>
<dbReference type="PANTHER" id="PTHR38686">
    <property type="entry name" value="APOLIPOPROTEIN N-ACYLTRANSFERASE"/>
    <property type="match status" value="1"/>
</dbReference>
<keyword evidence="4 9" id="KW-0808">Transferase</keyword>
<evidence type="ECO:0000256" key="8">
    <source>
        <dbReference type="ARBA" id="ARBA00023315"/>
    </source>
</evidence>
<dbReference type="PROSITE" id="PS50263">
    <property type="entry name" value="CN_HYDROLASE"/>
    <property type="match status" value="1"/>
</dbReference>
<comment type="similarity">
    <text evidence="2 9">Belongs to the CN hydrolase family. Apolipoprotein N-acyltransferase subfamily.</text>
</comment>
<accession>A0AAU7C5V8</accession>
<dbReference type="InterPro" id="IPR004563">
    <property type="entry name" value="Apolipo_AcylTrfase"/>
</dbReference>
<dbReference type="InterPro" id="IPR003010">
    <property type="entry name" value="C-N_Hydrolase"/>
</dbReference>
<keyword evidence="8 9" id="KW-0012">Acyltransferase</keyword>
<gene>
    <name evidence="9 11" type="primary">lnt</name>
    <name evidence="11" type="ORF">V5E97_20600</name>
</gene>
<feature type="domain" description="CN hydrolase" evidence="10">
    <location>
        <begin position="249"/>
        <end position="530"/>
    </location>
</feature>
<evidence type="ECO:0000256" key="6">
    <source>
        <dbReference type="ARBA" id="ARBA00022989"/>
    </source>
</evidence>
<keyword evidence="7 9" id="KW-0472">Membrane</keyword>
<organism evidence="11">
    <name type="scientific">Singulisphaera sp. Ch08</name>
    <dbReference type="NCBI Taxonomy" id="3120278"/>
    <lineage>
        <taxon>Bacteria</taxon>
        <taxon>Pseudomonadati</taxon>
        <taxon>Planctomycetota</taxon>
        <taxon>Planctomycetia</taxon>
        <taxon>Isosphaerales</taxon>
        <taxon>Isosphaeraceae</taxon>
        <taxon>Singulisphaera</taxon>
    </lineage>
</organism>
<protein>
    <recommendedName>
        <fullName evidence="9">Apolipoprotein N-acyltransferase</fullName>
        <shortName evidence="9">ALP N-acyltransferase</shortName>
        <ecNumber evidence="9">2.3.1.269</ecNumber>
    </recommendedName>
</protein>
<keyword evidence="6 9" id="KW-1133">Transmembrane helix</keyword>
<evidence type="ECO:0000256" key="1">
    <source>
        <dbReference type="ARBA" id="ARBA00004651"/>
    </source>
</evidence>
<dbReference type="HAMAP" id="MF_01148">
    <property type="entry name" value="Lnt"/>
    <property type="match status" value="1"/>
</dbReference>
<dbReference type="NCBIfam" id="TIGR00546">
    <property type="entry name" value="lnt"/>
    <property type="match status" value="1"/>
</dbReference>
<evidence type="ECO:0000313" key="11">
    <source>
        <dbReference type="EMBL" id="XBH00757.1"/>
    </source>
</evidence>
<feature type="transmembrane region" description="Helical" evidence="9">
    <location>
        <begin position="543"/>
        <end position="561"/>
    </location>
</feature>
<feature type="transmembrane region" description="Helical" evidence="9">
    <location>
        <begin position="99"/>
        <end position="120"/>
    </location>
</feature>
<feature type="transmembrane region" description="Helical" evidence="9">
    <location>
        <begin position="74"/>
        <end position="93"/>
    </location>
</feature>
<comment type="pathway">
    <text evidence="9">Protein modification; lipoprotein biosynthesis (N-acyl transfer).</text>
</comment>
<comment type="function">
    <text evidence="9">Catalyzes the phospholipid dependent N-acylation of the N-terminal cysteine of apolipoprotein, the last step in lipoprotein maturation.</text>
</comment>
<evidence type="ECO:0000256" key="9">
    <source>
        <dbReference type="HAMAP-Rule" id="MF_01148"/>
    </source>
</evidence>
<keyword evidence="5 9" id="KW-0812">Transmembrane</keyword>
<dbReference type="GO" id="GO:0005886">
    <property type="term" value="C:plasma membrane"/>
    <property type="evidence" value="ECO:0007669"/>
    <property type="project" value="UniProtKB-SubCell"/>
</dbReference>